<dbReference type="EMBL" id="GBXM01100889">
    <property type="protein sequence ID" value="JAH07688.1"/>
    <property type="molecule type" value="Transcribed_RNA"/>
</dbReference>
<evidence type="ECO:0000313" key="1">
    <source>
        <dbReference type="EMBL" id="JAH07688.1"/>
    </source>
</evidence>
<organism evidence="1">
    <name type="scientific">Anguilla anguilla</name>
    <name type="common">European freshwater eel</name>
    <name type="synonym">Muraena anguilla</name>
    <dbReference type="NCBI Taxonomy" id="7936"/>
    <lineage>
        <taxon>Eukaryota</taxon>
        <taxon>Metazoa</taxon>
        <taxon>Chordata</taxon>
        <taxon>Craniata</taxon>
        <taxon>Vertebrata</taxon>
        <taxon>Euteleostomi</taxon>
        <taxon>Actinopterygii</taxon>
        <taxon>Neopterygii</taxon>
        <taxon>Teleostei</taxon>
        <taxon>Anguilliformes</taxon>
        <taxon>Anguillidae</taxon>
        <taxon>Anguilla</taxon>
    </lineage>
</organism>
<reference evidence="1" key="2">
    <citation type="journal article" date="2015" name="Fish Shellfish Immunol.">
        <title>Early steps in the European eel (Anguilla anguilla)-Vibrio vulnificus interaction in the gills: Role of the RtxA13 toxin.</title>
        <authorList>
            <person name="Callol A."/>
            <person name="Pajuelo D."/>
            <person name="Ebbesson L."/>
            <person name="Teles M."/>
            <person name="MacKenzie S."/>
            <person name="Amaro C."/>
        </authorList>
    </citation>
    <scope>NUCLEOTIDE SEQUENCE</scope>
</reference>
<proteinExistence type="predicted"/>
<dbReference type="AlphaFoldDB" id="A0A0E9PUY5"/>
<reference evidence="1" key="1">
    <citation type="submission" date="2014-11" db="EMBL/GenBank/DDBJ databases">
        <authorList>
            <person name="Amaro Gonzalez C."/>
        </authorList>
    </citation>
    <scope>NUCLEOTIDE SEQUENCE</scope>
</reference>
<name>A0A0E9PUY5_ANGAN</name>
<protein>
    <submittedName>
        <fullName evidence="1">Uncharacterized protein</fullName>
    </submittedName>
</protein>
<sequence length="40" mass="4597">MSLPSPLHTLTCHHPIRTSVLQPCWLRYLNGRRKSCGCFS</sequence>
<accession>A0A0E9PUY5</accession>